<dbReference type="SUPFAM" id="SSF53098">
    <property type="entry name" value="Ribonuclease H-like"/>
    <property type="match status" value="1"/>
</dbReference>
<keyword evidence="2" id="KW-0479">Metal-binding</keyword>
<keyword evidence="5" id="KW-0805">Transcription regulation</keyword>
<evidence type="ECO:0000256" key="6">
    <source>
        <dbReference type="ARBA" id="ARBA00023125"/>
    </source>
</evidence>
<evidence type="ECO:0000256" key="2">
    <source>
        <dbReference type="ARBA" id="ARBA00022723"/>
    </source>
</evidence>
<evidence type="ECO:0000313" key="11">
    <source>
        <dbReference type="EMBL" id="MED6191679.1"/>
    </source>
</evidence>
<sequence>MGGGDCIPPQDSKKNMATDIEIDAATAATAATAPTATTAATQINEENRDANIDDKETIRKGKTSYVWSHFTVLPLAENGGKHLAKCHHCPKKYGCHPTKHGTNSMNKHLKGAHPWIFTKGGKKGTLHSFMPKAGEEGEPIKVSKGYNFEEYKKTVAEFVVLDEMPFRVVEGIGFRRMMKKFEPRFPVPSRFTVSRDCYQLYLEEKKKLKEWLVKSCVRVCLTTDCWTSNQNLGYMSLTAHFIDDEWKLQRRVINFCQIENHKGETVGREIEKCLREWGIEKVFTITVDNASSNDLAIAYIQRKLYTRGGLVCGGKYMQVRCCVHVLNLIVNEGIKEQHTSIESIRNVVRWNSTYLMLQRAEKFEKAFDRLLDLEPDYLRWFGGEDGGGKKKVGPPAPIDWQHARLFIQFLRVFYEITLSFSSSLHVTSHKCFHEIASIQSQLTSWSFNQSELLGSMACSMKNKYDKYWGPVDKFNPLLLVAVILDPRYKLDYLSFCLEDVYDKEVSTRMTASVKLTLDTLYKFYVNEVVVDREREDDGDFSKNILNDNASLSTGAKGVSESRVNMWKKQKREKANADSMSDVERYLAEDTLEVEDFDILYW</sequence>
<comment type="caution">
    <text evidence="11">The sequence shown here is derived from an EMBL/GenBank/DDBJ whole genome shotgun (WGS) entry which is preliminary data.</text>
</comment>
<name>A0ABU6X307_9FABA</name>
<dbReference type="InterPro" id="IPR003656">
    <property type="entry name" value="Znf_BED"/>
</dbReference>
<evidence type="ECO:0000256" key="1">
    <source>
        <dbReference type="ARBA" id="ARBA00004123"/>
    </source>
</evidence>
<dbReference type="Pfam" id="PF14372">
    <property type="entry name" value="hAT-like_RNase-H"/>
    <property type="match status" value="1"/>
</dbReference>
<keyword evidence="6" id="KW-0238">DNA-binding</keyword>
<dbReference type="EMBL" id="JASCZI010211453">
    <property type="protein sequence ID" value="MED6191679.1"/>
    <property type="molecule type" value="Genomic_DNA"/>
</dbReference>
<gene>
    <name evidence="11" type="ORF">PIB30_118090</name>
</gene>
<evidence type="ECO:0000313" key="12">
    <source>
        <dbReference type="Proteomes" id="UP001341840"/>
    </source>
</evidence>
<comment type="subcellular location">
    <subcellularLocation>
        <location evidence="1">Nucleus</location>
    </subcellularLocation>
</comment>
<keyword evidence="3 9" id="KW-0863">Zinc-finger</keyword>
<dbReference type="InterPro" id="IPR052035">
    <property type="entry name" value="ZnF_BED_domain_contain"/>
</dbReference>
<dbReference type="PROSITE" id="PS50808">
    <property type="entry name" value="ZF_BED"/>
    <property type="match status" value="1"/>
</dbReference>
<keyword evidence="4" id="KW-0862">Zinc</keyword>
<dbReference type="SUPFAM" id="SSF57667">
    <property type="entry name" value="beta-beta-alpha zinc fingers"/>
    <property type="match status" value="1"/>
</dbReference>
<keyword evidence="7" id="KW-0804">Transcription</keyword>
<evidence type="ECO:0000256" key="7">
    <source>
        <dbReference type="ARBA" id="ARBA00023163"/>
    </source>
</evidence>
<protein>
    <recommendedName>
        <fullName evidence="10">BED-type domain-containing protein</fullName>
    </recommendedName>
</protein>
<proteinExistence type="predicted"/>
<dbReference type="InterPro" id="IPR025525">
    <property type="entry name" value="hAT-like_transposase_RNase-H"/>
</dbReference>
<evidence type="ECO:0000256" key="3">
    <source>
        <dbReference type="ARBA" id="ARBA00022771"/>
    </source>
</evidence>
<accession>A0ABU6X307</accession>
<dbReference type="PANTHER" id="PTHR46481">
    <property type="entry name" value="ZINC FINGER BED DOMAIN-CONTAINING PROTEIN 4"/>
    <property type="match status" value="1"/>
</dbReference>
<organism evidence="11 12">
    <name type="scientific">Stylosanthes scabra</name>
    <dbReference type="NCBI Taxonomy" id="79078"/>
    <lineage>
        <taxon>Eukaryota</taxon>
        <taxon>Viridiplantae</taxon>
        <taxon>Streptophyta</taxon>
        <taxon>Embryophyta</taxon>
        <taxon>Tracheophyta</taxon>
        <taxon>Spermatophyta</taxon>
        <taxon>Magnoliopsida</taxon>
        <taxon>eudicotyledons</taxon>
        <taxon>Gunneridae</taxon>
        <taxon>Pentapetalae</taxon>
        <taxon>rosids</taxon>
        <taxon>fabids</taxon>
        <taxon>Fabales</taxon>
        <taxon>Fabaceae</taxon>
        <taxon>Papilionoideae</taxon>
        <taxon>50 kb inversion clade</taxon>
        <taxon>dalbergioids sensu lato</taxon>
        <taxon>Dalbergieae</taxon>
        <taxon>Pterocarpus clade</taxon>
        <taxon>Stylosanthes</taxon>
    </lineage>
</organism>
<evidence type="ECO:0000259" key="10">
    <source>
        <dbReference type="PROSITE" id="PS50808"/>
    </source>
</evidence>
<dbReference type="SMART" id="SM00614">
    <property type="entry name" value="ZnF_BED"/>
    <property type="match status" value="1"/>
</dbReference>
<dbReference type="PANTHER" id="PTHR46481:SF10">
    <property type="entry name" value="ZINC FINGER BED DOMAIN-CONTAINING PROTEIN 39"/>
    <property type="match status" value="1"/>
</dbReference>
<evidence type="ECO:0000256" key="5">
    <source>
        <dbReference type="ARBA" id="ARBA00023015"/>
    </source>
</evidence>
<evidence type="ECO:0000256" key="4">
    <source>
        <dbReference type="ARBA" id="ARBA00022833"/>
    </source>
</evidence>
<dbReference type="SUPFAM" id="SSF140996">
    <property type="entry name" value="Hermes dimerisation domain"/>
    <property type="match status" value="1"/>
</dbReference>
<dbReference type="InterPro" id="IPR012337">
    <property type="entry name" value="RNaseH-like_sf"/>
</dbReference>
<keyword evidence="12" id="KW-1185">Reference proteome</keyword>
<dbReference type="InterPro" id="IPR036236">
    <property type="entry name" value="Znf_C2H2_sf"/>
</dbReference>
<reference evidence="11 12" key="1">
    <citation type="journal article" date="2023" name="Plants (Basel)">
        <title>Bridging the Gap: Combining Genomics and Transcriptomics Approaches to Understand Stylosanthes scabra, an Orphan Legume from the Brazilian Caatinga.</title>
        <authorList>
            <person name="Ferreira-Neto J.R.C."/>
            <person name="da Silva M.D."/>
            <person name="Binneck E."/>
            <person name="de Melo N.F."/>
            <person name="da Silva R.H."/>
            <person name="de Melo A.L.T.M."/>
            <person name="Pandolfi V."/>
            <person name="Bustamante F.O."/>
            <person name="Brasileiro-Vidal A.C."/>
            <person name="Benko-Iseppon A.M."/>
        </authorList>
    </citation>
    <scope>NUCLEOTIDE SEQUENCE [LARGE SCALE GENOMIC DNA]</scope>
    <source>
        <tissue evidence="11">Leaves</tissue>
    </source>
</reference>
<dbReference type="Proteomes" id="UP001341840">
    <property type="component" value="Unassembled WGS sequence"/>
</dbReference>
<evidence type="ECO:0000256" key="9">
    <source>
        <dbReference type="PROSITE-ProRule" id="PRU00027"/>
    </source>
</evidence>
<dbReference type="Pfam" id="PF02892">
    <property type="entry name" value="zf-BED"/>
    <property type="match status" value="1"/>
</dbReference>
<keyword evidence="8" id="KW-0539">Nucleus</keyword>
<evidence type="ECO:0000256" key="8">
    <source>
        <dbReference type="ARBA" id="ARBA00023242"/>
    </source>
</evidence>
<feature type="domain" description="BED-type" evidence="10">
    <location>
        <begin position="61"/>
        <end position="120"/>
    </location>
</feature>